<evidence type="ECO:0000256" key="1">
    <source>
        <dbReference type="SAM" id="MobiDB-lite"/>
    </source>
</evidence>
<reference evidence="2" key="1">
    <citation type="submission" date="2021-03" db="EMBL/GenBank/DDBJ databases">
        <title>Evolutionary innovations through gain and loss of genes in the ectomycorrhizal Boletales.</title>
        <authorList>
            <person name="Wu G."/>
            <person name="Miyauchi S."/>
            <person name="Morin E."/>
            <person name="Yang Z.-L."/>
            <person name="Xu J."/>
            <person name="Martin F.M."/>
        </authorList>
    </citation>
    <scope>NUCLEOTIDE SEQUENCE</scope>
    <source>
        <strain evidence="2">BR01</strain>
    </source>
</reference>
<organism evidence="2 3">
    <name type="scientific">Boletus reticuloceps</name>
    <dbReference type="NCBI Taxonomy" id="495285"/>
    <lineage>
        <taxon>Eukaryota</taxon>
        <taxon>Fungi</taxon>
        <taxon>Dikarya</taxon>
        <taxon>Basidiomycota</taxon>
        <taxon>Agaricomycotina</taxon>
        <taxon>Agaricomycetes</taxon>
        <taxon>Agaricomycetidae</taxon>
        <taxon>Boletales</taxon>
        <taxon>Boletineae</taxon>
        <taxon>Boletaceae</taxon>
        <taxon>Boletoideae</taxon>
        <taxon>Boletus</taxon>
    </lineage>
</organism>
<evidence type="ECO:0000313" key="2">
    <source>
        <dbReference type="EMBL" id="KAG6379007.1"/>
    </source>
</evidence>
<feature type="region of interest" description="Disordered" evidence="1">
    <location>
        <begin position="58"/>
        <end position="104"/>
    </location>
</feature>
<gene>
    <name evidence="2" type="ORF">JVT61DRAFT_13298</name>
</gene>
<sequence length="299" mass="32026">MPLQLRSRPTTDTLRSPSLSPFATPASKPQIPTICLTTATPCDANSTDDANHVAPWTTFEASPVPTAPKPSTSGETSRKRLVPKKSKLSLLGSSSSAKAREQDFSDVVRRVGRASVQNGSNGRRNRGWRWMGCKWGTLGEVTNVPAVTKPKEKGGKKESLPKVKVDENQKWWSIGRGRKDSKQKDKGKDKERAKSPEPTAKPADTCARHNSLDSGILLSSADYEQHPKAPMESLRVPTPPSVTLAPPDAAGLGQGSGKDSVAHKGYALCPDPCHIGSWAQLKNMPNPDTAAAALAPVKD</sequence>
<accession>A0A8I2YXI3</accession>
<proteinExistence type="predicted"/>
<dbReference type="OrthoDB" id="3266415at2759"/>
<feature type="compositionally biased region" description="Polar residues" evidence="1">
    <location>
        <begin position="7"/>
        <end position="21"/>
    </location>
</feature>
<keyword evidence="3" id="KW-1185">Reference proteome</keyword>
<name>A0A8I2YXI3_9AGAM</name>
<dbReference type="Proteomes" id="UP000683000">
    <property type="component" value="Unassembled WGS sequence"/>
</dbReference>
<dbReference type="EMBL" id="JAGFBS010000006">
    <property type="protein sequence ID" value="KAG6379007.1"/>
    <property type="molecule type" value="Genomic_DNA"/>
</dbReference>
<comment type="caution">
    <text evidence="2">The sequence shown here is derived from an EMBL/GenBank/DDBJ whole genome shotgun (WGS) entry which is preliminary data.</text>
</comment>
<feature type="compositionally biased region" description="Basic and acidic residues" evidence="1">
    <location>
        <begin position="177"/>
        <end position="195"/>
    </location>
</feature>
<protein>
    <submittedName>
        <fullName evidence="2">Uncharacterized protein</fullName>
    </submittedName>
</protein>
<dbReference type="AlphaFoldDB" id="A0A8I2YXI3"/>
<feature type="region of interest" description="Disordered" evidence="1">
    <location>
        <begin position="1"/>
        <end position="31"/>
    </location>
</feature>
<feature type="compositionally biased region" description="Basic and acidic residues" evidence="1">
    <location>
        <begin position="149"/>
        <end position="169"/>
    </location>
</feature>
<evidence type="ECO:0000313" key="3">
    <source>
        <dbReference type="Proteomes" id="UP000683000"/>
    </source>
</evidence>
<feature type="region of interest" description="Disordered" evidence="1">
    <location>
        <begin position="144"/>
        <end position="261"/>
    </location>
</feature>